<dbReference type="InterPro" id="IPR038063">
    <property type="entry name" value="Transpep_catalytic_dom"/>
</dbReference>
<dbReference type="eggNOG" id="COG1376">
    <property type="taxonomic scope" value="Bacteria"/>
</dbReference>
<dbReference type="GO" id="GO:0071555">
    <property type="term" value="P:cell wall organization"/>
    <property type="evidence" value="ECO:0007669"/>
    <property type="project" value="UniProtKB-UniRule"/>
</dbReference>
<gene>
    <name evidence="10" type="ordered locus">Psed_0597</name>
</gene>
<dbReference type="InterPro" id="IPR041280">
    <property type="entry name" value="Big_10"/>
</dbReference>
<keyword evidence="11" id="KW-1185">Reference proteome</keyword>
<dbReference type="Pfam" id="PF17964">
    <property type="entry name" value="Big_10"/>
    <property type="match status" value="1"/>
</dbReference>
<dbReference type="EMBL" id="CP002593">
    <property type="protein sequence ID" value="AEA22861.1"/>
    <property type="molecule type" value="Genomic_DNA"/>
</dbReference>
<keyword evidence="3 7" id="KW-0133">Cell shape</keyword>
<dbReference type="GO" id="GO:0008360">
    <property type="term" value="P:regulation of cell shape"/>
    <property type="evidence" value="ECO:0007669"/>
    <property type="project" value="UniProtKB-UniRule"/>
</dbReference>
<evidence type="ECO:0000256" key="5">
    <source>
        <dbReference type="ARBA" id="ARBA00023315"/>
    </source>
</evidence>
<evidence type="ECO:0000256" key="8">
    <source>
        <dbReference type="SAM" id="SignalP"/>
    </source>
</evidence>
<dbReference type="STRING" id="675635.Psed_0597"/>
<dbReference type="GO" id="GO:0005576">
    <property type="term" value="C:extracellular region"/>
    <property type="evidence" value="ECO:0007669"/>
    <property type="project" value="TreeGrafter"/>
</dbReference>
<evidence type="ECO:0000259" key="9">
    <source>
        <dbReference type="PROSITE" id="PS52029"/>
    </source>
</evidence>
<reference evidence="10 11" key="1">
    <citation type="journal article" date="2011" name="J. Bacteriol.">
        <title>Genome sequence of the 1,4-dioxane-degrading Pseudonocardia dioxanivorans strain CB1190.</title>
        <authorList>
            <person name="Sales C.M."/>
            <person name="Mahendra S."/>
            <person name="Grostern A."/>
            <person name="Parales R.E."/>
            <person name="Goodwin L.A."/>
            <person name="Woyke T."/>
            <person name="Nolan M."/>
            <person name="Lapidus A."/>
            <person name="Chertkov O."/>
            <person name="Ovchinnikova G."/>
            <person name="Sczyrba A."/>
            <person name="Alvarez-Cohen L."/>
        </authorList>
    </citation>
    <scope>NUCLEOTIDE SEQUENCE [LARGE SCALE GENOMIC DNA]</scope>
    <source>
        <strain evidence="11">ATCC 55486 / DSM 44775 / JCM 13855 / CB1190</strain>
    </source>
</reference>
<feature type="chain" id="PRO_5003312464" evidence="8">
    <location>
        <begin position="29"/>
        <end position="395"/>
    </location>
</feature>
<protein>
    <submittedName>
        <fullName evidence="10">ErfK/YbiS/YcfS/YnhG family protein</fullName>
    </submittedName>
</protein>
<dbReference type="InterPro" id="IPR050979">
    <property type="entry name" value="LD-transpeptidase"/>
</dbReference>
<dbReference type="GO" id="GO:0071972">
    <property type="term" value="F:peptidoglycan L,D-transpeptidase activity"/>
    <property type="evidence" value="ECO:0007669"/>
    <property type="project" value="TreeGrafter"/>
</dbReference>
<proteinExistence type="predicted"/>
<dbReference type="AlphaFoldDB" id="F4CSA8"/>
<dbReference type="Gene3D" id="2.60.40.3780">
    <property type="match status" value="1"/>
</dbReference>
<comment type="pathway">
    <text evidence="1 7">Cell wall biogenesis; peptidoglycan biosynthesis.</text>
</comment>
<accession>F4CSA8</accession>
<evidence type="ECO:0000256" key="4">
    <source>
        <dbReference type="ARBA" id="ARBA00022984"/>
    </source>
</evidence>
<evidence type="ECO:0000256" key="2">
    <source>
        <dbReference type="ARBA" id="ARBA00022679"/>
    </source>
</evidence>
<evidence type="ECO:0000256" key="1">
    <source>
        <dbReference type="ARBA" id="ARBA00004752"/>
    </source>
</evidence>
<dbReference type="Proteomes" id="UP000007809">
    <property type="component" value="Chromosome"/>
</dbReference>
<keyword evidence="2" id="KW-0808">Transferase</keyword>
<dbReference type="CDD" id="cd13432">
    <property type="entry name" value="LDT_IgD_like_2"/>
    <property type="match status" value="1"/>
</dbReference>
<dbReference type="UniPathway" id="UPA00219"/>
<feature type="active site" description="Nucleophile" evidence="7">
    <location>
        <position position="342"/>
    </location>
</feature>
<feature type="signal peptide" evidence="8">
    <location>
        <begin position="1"/>
        <end position="28"/>
    </location>
</feature>
<keyword evidence="4 7" id="KW-0573">Peptidoglycan synthesis</keyword>
<keyword evidence="6 7" id="KW-0961">Cell wall biogenesis/degradation</keyword>
<dbReference type="Pfam" id="PF03734">
    <property type="entry name" value="YkuD"/>
    <property type="match status" value="1"/>
</dbReference>
<dbReference type="Gene3D" id="2.60.40.3710">
    <property type="match status" value="1"/>
</dbReference>
<dbReference type="GO" id="GO:0016746">
    <property type="term" value="F:acyltransferase activity"/>
    <property type="evidence" value="ECO:0007669"/>
    <property type="project" value="UniProtKB-KW"/>
</dbReference>
<sequence length="395" mass="41145">MGDRMRRILLVLAVVAVGSMGVVTAATAAGRGPADSGGGPLAILGPKAAITYTPAAEATAVDPRTTASVAVADGTFDQVSLVDPAGKAVKGTLAADRASWSTSAPLAYGATYSWKGTATGTDGKQVPLAGGFSTVTPAKQVRGTVNIGDGRTVGIAAPIAIQFNGHVDDRAAVERALSVTTSVPTEGAWGWLPDESGGSRVHWRPKEYWKPGTKVTVKAKLFGVPYGGGAYGAADVSSSFTIGRAQVVKADVNSFQMVVMRDGKQVASYPASYGLGSDPNRNTRSGIHVVSEKFTDKRMVSEQYGYDVVEKWAVRISNNGEFIHANPASTGAQGSSNVTHGCVNLSIDNAKAYYDTAIYGDPVEVTGTPVQLSAKDGDIWDWTLSWSQWKALSAL</sequence>
<dbReference type="PROSITE" id="PS52029">
    <property type="entry name" value="LD_TPASE"/>
    <property type="match status" value="1"/>
</dbReference>
<dbReference type="Gene3D" id="2.40.440.10">
    <property type="entry name" value="L,D-transpeptidase catalytic domain-like"/>
    <property type="match status" value="1"/>
</dbReference>
<keyword evidence="5" id="KW-0012">Acyltransferase</keyword>
<evidence type="ECO:0000256" key="6">
    <source>
        <dbReference type="ARBA" id="ARBA00023316"/>
    </source>
</evidence>
<evidence type="ECO:0000313" key="10">
    <source>
        <dbReference type="EMBL" id="AEA22861.1"/>
    </source>
</evidence>
<dbReference type="CDD" id="cd16913">
    <property type="entry name" value="YkuD_like"/>
    <property type="match status" value="1"/>
</dbReference>
<feature type="domain" description="L,D-TPase catalytic" evidence="9">
    <location>
        <begin position="246"/>
        <end position="366"/>
    </location>
</feature>
<dbReference type="GO" id="GO:0018104">
    <property type="term" value="P:peptidoglycan-protein cross-linking"/>
    <property type="evidence" value="ECO:0007669"/>
    <property type="project" value="TreeGrafter"/>
</dbReference>
<dbReference type="KEGG" id="pdx:Psed_0597"/>
<evidence type="ECO:0000313" key="11">
    <source>
        <dbReference type="Proteomes" id="UP000007809"/>
    </source>
</evidence>
<name>F4CSA8_PSEUX</name>
<evidence type="ECO:0000256" key="3">
    <source>
        <dbReference type="ARBA" id="ARBA00022960"/>
    </source>
</evidence>
<organism evidence="10 11">
    <name type="scientific">Pseudonocardia dioxanivorans (strain ATCC 55486 / DSM 44775 / JCM 13855 / CB1190)</name>
    <dbReference type="NCBI Taxonomy" id="675635"/>
    <lineage>
        <taxon>Bacteria</taxon>
        <taxon>Bacillati</taxon>
        <taxon>Actinomycetota</taxon>
        <taxon>Actinomycetes</taxon>
        <taxon>Pseudonocardiales</taxon>
        <taxon>Pseudonocardiaceae</taxon>
        <taxon>Pseudonocardia</taxon>
    </lineage>
</organism>
<keyword evidence="8" id="KW-0732">Signal</keyword>
<dbReference type="InterPro" id="IPR005490">
    <property type="entry name" value="LD_TPept_cat_dom"/>
</dbReference>
<dbReference type="PANTHER" id="PTHR30582">
    <property type="entry name" value="L,D-TRANSPEPTIDASE"/>
    <property type="match status" value="1"/>
</dbReference>
<evidence type="ECO:0000256" key="7">
    <source>
        <dbReference type="PROSITE-ProRule" id="PRU01373"/>
    </source>
</evidence>
<dbReference type="SUPFAM" id="SSF141523">
    <property type="entry name" value="L,D-transpeptidase catalytic domain-like"/>
    <property type="match status" value="1"/>
</dbReference>
<dbReference type="PANTHER" id="PTHR30582:SF2">
    <property type="entry name" value="L,D-TRANSPEPTIDASE YCIB-RELATED"/>
    <property type="match status" value="1"/>
</dbReference>
<feature type="active site" description="Proton donor/acceptor" evidence="7">
    <location>
        <position position="324"/>
    </location>
</feature>
<dbReference type="HOGENOM" id="CLU_039404_3_0_11"/>